<name>A0ABZ2SJW9_9ENTE</name>
<reference evidence="3 4" key="2">
    <citation type="submission" date="2024-03" db="EMBL/GenBank/DDBJ databases">
        <title>The Genome Sequence of Enterococcus sp. DIV2402.</title>
        <authorList>
            <consortium name="The Broad Institute Genomics Platform"/>
            <consortium name="The Broad Institute Microbial Omics Core"/>
            <consortium name="The Broad Institute Genomic Center for Infectious Diseases"/>
            <person name="Earl A."/>
            <person name="Manson A."/>
            <person name="Gilmore M."/>
            <person name="Schwartman J."/>
            <person name="Shea T."/>
            <person name="Abouelleil A."/>
            <person name="Cao P."/>
            <person name="Chapman S."/>
            <person name="Cusick C."/>
            <person name="Young S."/>
            <person name="Neafsey D."/>
            <person name="Nusbaum C."/>
            <person name="Birren B."/>
        </authorList>
    </citation>
    <scope>NUCLEOTIDE SEQUENCE [LARGE SCALE GENOMIC DNA]</scope>
    <source>
        <strain evidence="3 4">DIV2402</strain>
    </source>
</reference>
<dbReference type="PANTHER" id="PTHR34473:SF2">
    <property type="entry name" value="UPF0699 TRANSMEMBRANE PROTEIN YDBT"/>
    <property type="match status" value="1"/>
</dbReference>
<dbReference type="PANTHER" id="PTHR34473">
    <property type="entry name" value="UPF0699 TRANSMEMBRANE PROTEIN YDBS"/>
    <property type="match status" value="1"/>
</dbReference>
<feature type="transmembrane region" description="Helical" evidence="1">
    <location>
        <begin position="203"/>
        <end position="223"/>
    </location>
</feature>
<evidence type="ECO:0000313" key="4">
    <source>
        <dbReference type="Proteomes" id="UP000664701"/>
    </source>
</evidence>
<keyword evidence="1" id="KW-0472">Membrane</keyword>
<keyword evidence="1" id="KW-0812">Transmembrane</keyword>
<dbReference type="PIRSF" id="PIRSF026631">
    <property type="entry name" value="UCP026631"/>
    <property type="match status" value="1"/>
</dbReference>
<gene>
    <name evidence="3" type="ORF">DOK78_000774</name>
</gene>
<keyword evidence="1" id="KW-1133">Transmembrane helix</keyword>
<feature type="transmembrane region" description="Helical" evidence="1">
    <location>
        <begin position="12"/>
        <end position="34"/>
    </location>
</feature>
<feature type="transmembrane region" description="Helical" evidence="1">
    <location>
        <begin position="335"/>
        <end position="354"/>
    </location>
</feature>
<reference evidence="3 4" key="1">
    <citation type="submission" date="2021-03" db="EMBL/GenBank/DDBJ databases">
        <authorList>
            <person name="Gilmore M.S."/>
            <person name="Schwartzman J."/>
            <person name="Van Tyne D."/>
            <person name="Martin M."/>
            <person name="Earl A.M."/>
            <person name="Manson A.L."/>
            <person name="Straub T."/>
            <person name="Salamzade R."/>
            <person name="Saavedra J."/>
            <person name="Lebreton F."/>
            <person name="Prichula J."/>
            <person name="Schaufler K."/>
            <person name="Gaca A."/>
            <person name="Sgardioli B."/>
            <person name="Wagenaar J."/>
            <person name="Strong T."/>
        </authorList>
    </citation>
    <scope>NUCLEOTIDE SEQUENCE [LARGE SCALE GENOMIC DNA]</scope>
    <source>
        <strain evidence="3 4">DIV2402</strain>
    </source>
</reference>
<accession>A0ABZ2SJW9</accession>
<feature type="transmembrane region" description="Helical" evidence="1">
    <location>
        <begin position="360"/>
        <end position="379"/>
    </location>
</feature>
<dbReference type="Proteomes" id="UP000664701">
    <property type="component" value="Chromosome"/>
</dbReference>
<dbReference type="RefSeq" id="WP_207942164.1">
    <property type="nucleotide sequence ID" value="NZ_CP147251.1"/>
</dbReference>
<evidence type="ECO:0000256" key="1">
    <source>
        <dbReference type="SAM" id="Phobius"/>
    </source>
</evidence>
<sequence>MSKKQRYHPLSWIIEFFQQLKNFVVPIILALVGWREVSLIYLSIGLFVLISGVASLQYATRYYQLTTDSLIVYTGVLNKKETVIPYERIQTLKQQQWFFFKPFHVVRITIETAGGSSTEAEAILTAVPETVVQQLEELRHQQREARKINVYEVTTSQILVFSLTNLSIFATFFAILAFVDQIIPASWSTWLLTVGEQFLQAGWLMLLLVGCSVLLLVSALSIIRHMIFYYRFRVTRQPETLTLERGLLERKTQKIPLTKIQGLQINQQVLRKLFGLVSVELLLASGQEEDDELKQVFLLPIVHEKEVSQVLRTLLPEWQFPNAELHYTSRNKTWYFLRIPLMILIPIIVGVFFIRPWLSIIGLLLFISWLLIEMVTSYYQGYVIINQQLCIQQYFFFTKIQTFVKRAKIQALYEETSKWLYLKEIYHVRLFIKANTSAASLRLRYIDKEDLSKIKAFYQKK</sequence>
<dbReference type="InterPro" id="IPR005182">
    <property type="entry name" value="YdbS-like_PH"/>
</dbReference>
<evidence type="ECO:0000259" key="2">
    <source>
        <dbReference type="Pfam" id="PF03703"/>
    </source>
</evidence>
<feature type="domain" description="YdbS-like PH" evidence="2">
    <location>
        <begin position="58"/>
        <end position="136"/>
    </location>
</feature>
<feature type="transmembrane region" description="Helical" evidence="1">
    <location>
        <begin position="40"/>
        <end position="59"/>
    </location>
</feature>
<dbReference type="EMBL" id="CP147251">
    <property type="protein sequence ID" value="WYJ76157.1"/>
    <property type="molecule type" value="Genomic_DNA"/>
</dbReference>
<dbReference type="InterPro" id="IPR014529">
    <property type="entry name" value="UCP026631"/>
</dbReference>
<feature type="domain" description="YdbS-like PH" evidence="2">
    <location>
        <begin position="229"/>
        <end position="313"/>
    </location>
</feature>
<protein>
    <recommendedName>
        <fullName evidence="2">YdbS-like PH domain-containing protein</fullName>
    </recommendedName>
</protein>
<evidence type="ECO:0000313" key="3">
    <source>
        <dbReference type="EMBL" id="WYJ76157.1"/>
    </source>
</evidence>
<keyword evidence="4" id="KW-1185">Reference proteome</keyword>
<dbReference type="Pfam" id="PF03703">
    <property type="entry name" value="bPH_2"/>
    <property type="match status" value="2"/>
</dbReference>
<feature type="transmembrane region" description="Helical" evidence="1">
    <location>
        <begin position="158"/>
        <end position="183"/>
    </location>
</feature>
<organism evidence="3 4">
    <name type="scientific">Candidatus Enterococcus lowellii</name>
    <dbReference type="NCBI Taxonomy" id="2230877"/>
    <lineage>
        <taxon>Bacteria</taxon>
        <taxon>Bacillati</taxon>
        <taxon>Bacillota</taxon>
        <taxon>Bacilli</taxon>
        <taxon>Lactobacillales</taxon>
        <taxon>Enterococcaceae</taxon>
        <taxon>Enterococcus</taxon>
    </lineage>
</organism>
<proteinExistence type="predicted"/>